<evidence type="ECO:0000313" key="4">
    <source>
        <dbReference type="Proteomes" id="UP000469125"/>
    </source>
</evidence>
<feature type="region of interest" description="Disordered" evidence="1">
    <location>
        <begin position="1"/>
        <end position="20"/>
    </location>
</feature>
<dbReference type="SUPFAM" id="SSF81606">
    <property type="entry name" value="PP2C-like"/>
    <property type="match status" value="1"/>
</dbReference>
<dbReference type="Pfam" id="PF13672">
    <property type="entry name" value="PP2C_2"/>
    <property type="match status" value="1"/>
</dbReference>
<dbReference type="SMART" id="SM00332">
    <property type="entry name" value="PP2Cc"/>
    <property type="match status" value="1"/>
</dbReference>
<feature type="domain" description="PPM-type phosphatase" evidence="2">
    <location>
        <begin position="6"/>
        <end position="285"/>
    </location>
</feature>
<feature type="compositionally biased region" description="Polar residues" evidence="1">
    <location>
        <begin position="1"/>
        <end position="13"/>
    </location>
</feature>
<keyword evidence="4" id="KW-1185">Reference proteome</keyword>
<gene>
    <name evidence="3" type="ORF">GMD78_01325</name>
</gene>
<dbReference type="PANTHER" id="PTHR13832:SF827">
    <property type="entry name" value="PROTEIN PHOSPHATASE 1L"/>
    <property type="match status" value="1"/>
</dbReference>
<dbReference type="InterPro" id="IPR015655">
    <property type="entry name" value="PP2C"/>
</dbReference>
<accession>A0A6N8FBW4</accession>
<dbReference type="EMBL" id="WOCA01000001">
    <property type="protein sequence ID" value="MUK87043.1"/>
    <property type="molecule type" value="Genomic_DNA"/>
</dbReference>
<dbReference type="PANTHER" id="PTHR13832">
    <property type="entry name" value="PROTEIN PHOSPHATASE 2C"/>
    <property type="match status" value="1"/>
</dbReference>
<dbReference type="RefSeq" id="WP_155666384.1">
    <property type="nucleotide sequence ID" value="NZ_WOCA01000001.1"/>
</dbReference>
<dbReference type="AlphaFoldDB" id="A0A6N8FBW4"/>
<dbReference type="CDD" id="cd00143">
    <property type="entry name" value="PP2Cc"/>
    <property type="match status" value="1"/>
</dbReference>
<name>A0A6N8FBW4_9BACI</name>
<dbReference type="SMART" id="SM00331">
    <property type="entry name" value="PP2C_SIG"/>
    <property type="match status" value="1"/>
</dbReference>
<evidence type="ECO:0000313" key="3">
    <source>
        <dbReference type="EMBL" id="MUK87043.1"/>
    </source>
</evidence>
<comment type="caution">
    <text evidence="3">The sequence shown here is derived from an EMBL/GenBank/DDBJ whole genome shotgun (WGS) entry which is preliminary data.</text>
</comment>
<dbReference type="Proteomes" id="UP000469125">
    <property type="component" value="Unassembled WGS sequence"/>
</dbReference>
<protein>
    <recommendedName>
        <fullName evidence="2">PPM-type phosphatase domain-containing protein</fullName>
    </recommendedName>
</protein>
<dbReference type="PROSITE" id="PS51746">
    <property type="entry name" value="PPM_2"/>
    <property type="match status" value="1"/>
</dbReference>
<organism evidence="3 4">
    <name type="scientific">Ornithinibacillus caprae</name>
    <dbReference type="NCBI Taxonomy" id="2678566"/>
    <lineage>
        <taxon>Bacteria</taxon>
        <taxon>Bacillati</taxon>
        <taxon>Bacillota</taxon>
        <taxon>Bacilli</taxon>
        <taxon>Bacillales</taxon>
        <taxon>Bacillaceae</taxon>
        <taxon>Ornithinibacillus</taxon>
    </lineage>
</organism>
<dbReference type="InterPro" id="IPR001932">
    <property type="entry name" value="PPM-type_phosphatase-like_dom"/>
</dbReference>
<evidence type="ECO:0000256" key="1">
    <source>
        <dbReference type="SAM" id="MobiDB-lite"/>
    </source>
</evidence>
<dbReference type="InterPro" id="IPR036457">
    <property type="entry name" value="PPM-type-like_dom_sf"/>
</dbReference>
<sequence length="306" mass="35352">MNNNWHTGIATHQGTKKERNEDSFLTRFSKDTKDNEIAMFVVADGMGGYQVGDTASCLAIETLDKWWNKRIGRILKKKNVIEQFVKEAEKVLSKINKAIITVSNHTGKKMGTTVTLLVMYMGHYGVIHIGDSRVYQMKGLNQELVPYLQQVSEDMLYHQQTQILEMEPELLQLTEDHSWVEKQVKKGNLSREEARNHPKRNVLLQCLGIEKQIEPYTKTGKYHTDDIFLLCSDGFYSLFPNEEIKNMLLSLEKEYGNLQSICDYLINFSNFSNAHDNITLMLVRHVRVEHVQSKRSKTWLPILGNN</sequence>
<evidence type="ECO:0000259" key="2">
    <source>
        <dbReference type="PROSITE" id="PS51746"/>
    </source>
</evidence>
<proteinExistence type="predicted"/>
<dbReference type="Gene3D" id="3.60.40.10">
    <property type="entry name" value="PPM-type phosphatase domain"/>
    <property type="match status" value="1"/>
</dbReference>
<dbReference type="GO" id="GO:0004722">
    <property type="term" value="F:protein serine/threonine phosphatase activity"/>
    <property type="evidence" value="ECO:0007669"/>
    <property type="project" value="InterPro"/>
</dbReference>
<reference evidence="3 4" key="1">
    <citation type="submission" date="2019-11" db="EMBL/GenBank/DDBJ databases">
        <authorList>
            <person name="Li X."/>
        </authorList>
    </citation>
    <scope>NUCLEOTIDE SEQUENCE [LARGE SCALE GENOMIC DNA]</scope>
    <source>
        <strain evidence="3 4">L9</strain>
    </source>
</reference>